<evidence type="ECO:0000313" key="1">
    <source>
        <dbReference type="EMBL" id="AFK07239.1"/>
    </source>
</evidence>
<evidence type="ECO:0008006" key="3">
    <source>
        <dbReference type="Google" id="ProtNLM"/>
    </source>
</evidence>
<dbReference type="EMBL" id="CP003532">
    <property type="protein sequence ID" value="AFK07239.1"/>
    <property type="molecule type" value="Genomic_DNA"/>
</dbReference>
<dbReference type="Pfam" id="PF14076">
    <property type="entry name" value="DUF4258"/>
    <property type="match status" value="1"/>
</dbReference>
<dbReference type="InterPro" id="IPR025354">
    <property type="entry name" value="DUF4258"/>
</dbReference>
<organism evidence="1 2">
    <name type="scientific">Mesotoga prima MesG1.Ag.4.2</name>
    <dbReference type="NCBI Taxonomy" id="660470"/>
    <lineage>
        <taxon>Bacteria</taxon>
        <taxon>Thermotogati</taxon>
        <taxon>Thermotogota</taxon>
        <taxon>Thermotogae</taxon>
        <taxon>Kosmotogales</taxon>
        <taxon>Kosmotogaceae</taxon>
        <taxon>Mesotoga</taxon>
    </lineage>
</organism>
<gene>
    <name evidence="1" type="ORF">Theba_1567</name>
</gene>
<dbReference type="GeneID" id="87107364"/>
<dbReference type="HOGENOM" id="CLU_2155335_0_0_0"/>
<dbReference type="STRING" id="660470.Theba_1567"/>
<protein>
    <recommendedName>
        <fullName evidence="3">DUF4258 domain-containing protein</fullName>
    </recommendedName>
</protein>
<dbReference type="RefSeq" id="WP_014731146.1">
    <property type="nucleotide sequence ID" value="NC_017934.1"/>
</dbReference>
<dbReference type="KEGG" id="mpg:Theba_1567"/>
<evidence type="ECO:0000313" key="2">
    <source>
        <dbReference type="Proteomes" id="UP000002881"/>
    </source>
</evidence>
<dbReference type="AlphaFoldDB" id="I2F5N6"/>
<reference evidence="1 2" key="1">
    <citation type="journal article" date="2012" name="Genome Biol. Evol.">
        <title>Genome Sequence of the Mesophilic Thermotogales Bacterium Mesotoga prima MesG1.Ag.4.2 Reveals the Largest Thermotogales Genome To Date.</title>
        <authorList>
            <person name="Zhaxybayeva O."/>
            <person name="Swithers K.S."/>
            <person name="Foght J."/>
            <person name="Green A.G."/>
            <person name="Bruce D."/>
            <person name="Detter C."/>
            <person name="Han S."/>
            <person name="Teshima H."/>
            <person name="Han J."/>
            <person name="Woyke T."/>
            <person name="Pitluck S."/>
            <person name="Nolan M."/>
            <person name="Ivanova N."/>
            <person name="Pati A."/>
            <person name="Land M.L."/>
            <person name="Dlutek M."/>
            <person name="Doolittle W.F."/>
            <person name="Noll K.M."/>
            <person name="Nesbo C.L."/>
        </authorList>
    </citation>
    <scope>NUCLEOTIDE SEQUENCE [LARGE SCALE GENOMIC DNA]</scope>
    <source>
        <strain evidence="2">mesG1.Ag.4.2</strain>
    </source>
</reference>
<dbReference type="Proteomes" id="UP000002881">
    <property type="component" value="Chromosome"/>
</dbReference>
<keyword evidence="2" id="KW-1185">Reference proteome</keyword>
<accession>I2F5N6</accession>
<sequence length="111" mass="12951" precursor="true">MFFTLAVIIAVVVVAFLIKGLSEKDEVAKREEEREISFSQHAVQRMDERGIETDRVIRVLEEGIRVQIANYNRLKVSDDEMTVILEKRLDNFEVITVYWNDDDHKDADLIP</sequence>
<proteinExistence type="predicted"/>
<name>I2F5N6_9BACT</name>